<dbReference type="PRINTS" id="PR01415">
    <property type="entry name" value="ANKYRIN"/>
</dbReference>
<evidence type="ECO:0000256" key="2">
    <source>
        <dbReference type="ARBA" id="ARBA00023043"/>
    </source>
</evidence>
<organism evidence="5 6">
    <name type="scientific">Monosiga brevicollis</name>
    <name type="common">Choanoflagellate</name>
    <dbReference type="NCBI Taxonomy" id="81824"/>
    <lineage>
        <taxon>Eukaryota</taxon>
        <taxon>Choanoflagellata</taxon>
        <taxon>Craspedida</taxon>
        <taxon>Salpingoecidae</taxon>
        <taxon>Monosiga</taxon>
    </lineage>
</organism>
<dbReference type="RefSeq" id="XP_001749060.1">
    <property type="nucleotide sequence ID" value="XM_001749008.1"/>
</dbReference>
<dbReference type="GeneID" id="5894317"/>
<feature type="compositionally biased region" description="Low complexity" evidence="4">
    <location>
        <begin position="138"/>
        <end position="148"/>
    </location>
</feature>
<dbReference type="Pfam" id="PF00023">
    <property type="entry name" value="Ank"/>
    <property type="match status" value="1"/>
</dbReference>
<dbReference type="AlphaFoldDB" id="A9V8F4"/>
<sequence length="330" mass="36559">MSDDGEQLYDACYSSDPQEALQLLTSWNHQRLRDAAQYKGGFFRDTPLHWACYNGHVKVLEMLLKHGADTEAKNNVSTVPPSSPLYPPYDGAPVPHDDDDAVPYGNTPLHYACLNGQVKVVEMLLKHGADAIAKTGVSTSSSLFSPSSPYDGAPVPHNDDDGDGDAVPDGYTPLHWACRYGHDKVVEMLLKHGVYVEAKNNKIKSMTRAGFAERLKQNSPTTTEKERKTALPSFAMTSTDDYGVSILAAAVLRELVMWAARRRVHQKSTQITLHGKSLVRYREDDGHFHSPVEGCHYRHERSGTLKSHLRHLHEKKMPSTDAINSIAGSD</sequence>
<keyword evidence="2 3" id="KW-0040">ANK repeat</keyword>
<dbReference type="PANTHER" id="PTHR23206">
    <property type="entry name" value="MASK PROTEIN"/>
    <property type="match status" value="1"/>
</dbReference>
<dbReference type="Gene3D" id="1.25.40.20">
    <property type="entry name" value="Ankyrin repeat-containing domain"/>
    <property type="match status" value="2"/>
</dbReference>
<dbReference type="KEGG" id="mbr:MONBRDRAFT_11178"/>
<feature type="repeat" description="ANK" evidence="3">
    <location>
        <begin position="104"/>
        <end position="136"/>
    </location>
</feature>
<dbReference type="Proteomes" id="UP000001357">
    <property type="component" value="Unassembled WGS sequence"/>
</dbReference>
<dbReference type="InParanoid" id="A9V8F4"/>
<dbReference type="eggNOG" id="KOG4177">
    <property type="taxonomic scope" value="Eukaryota"/>
</dbReference>
<keyword evidence="1" id="KW-0677">Repeat</keyword>
<keyword evidence="6" id="KW-1185">Reference proteome</keyword>
<name>A9V8F4_MONBE</name>
<dbReference type="STRING" id="81824.A9V8F4"/>
<dbReference type="Pfam" id="PF12796">
    <property type="entry name" value="Ank_2"/>
    <property type="match status" value="1"/>
</dbReference>
<evidence type="ECO:0000256" key="3">
    <source>
        <dbReference type="PROSITE-ProRule" id="PRU00023"/>
    </source>
</evidence>
<dbReference type="SMART" id="SM00248">
    <property type="entry name" value="ANK"/>
    <property type="match status" value="3"/>
</dbReference>
<proteinExistence type="predicted"/>
<dbReference type="PANTHER" id="PTHR23206:SF8">
    <property type="entry name" value="ANKYRIN REPEAT AND KH DOMAIN-CONTAINING 1"/>
    <property type="match status" value="1"/>
</dbReference>
<gene>
    <name evidence="5" type="ORF">MONBRDRAFT_11178</name>
</gene>
<evidence type="ECO:0000313" key="5">
    <source>
        <dbReference type="EMBL" id="EDQ86135.1"/>
    </source>
</evidence>
<feature type="repeat" description="ANK" evidence="3">
    <location>
        <begin position="43"/>
        <end position="75"/>
    </location>
</feature>
<dbReference type="InterPro" id="IPR002110">
    <property type="entry name" value="Ankyrin_rpt"/>
</dbReference>
<evidence type="ECO:0000313" key="6">
    <source>
        <dbReference type="Proteomes" id="UP000001357"/>
    </source>
</evidence>
<evidence type="ECO:0000256" key="1">
    <source>
        <dbReference type="ARBA" id="ARBA00022737"/>
    </source>
</evidence>
<feature type="region of interest" description="Disordered" evidence="4">
    <location>
        <begin position="138"/>
        <end position="166"/>
    </location>
</feature>
<accession>A9V8F4</accession>
<protein>
    <submittedName>
        <fullName evidence="5">Uncharacterized protein</fullName>
    </submittedName>
</protein>
<evidence type="ECO:0000256" key="4">
    <source>
        <dbReference type="SAM" id="MobiDB-lite"/>
    </source>
</evidence>
<dbReference type="PROSITE" id="PS50297">
    <property type="entry name" value="ANK_REP_REGION"/>
    <property type="match status" value="3"/>
</dbReference>
<dbReference type="InterPro" id="IPR036770">
    <property type="entry name" value="Ankyrin_rpt-contain_sf"/>
</dbReference>
<reference evidence="5 6" key="1">
    <citation type="journal article" date="2008" name="Nature">
        <title>The genome of the choanoflagellate Monosiga brevicollis and the origin of metazoans.</title>
        <authorList>
            <consortium name="JGI Sequencing"/>
            <person name="King N."/>
            <person name="Westbrook M.J."/>
            <person name="Young S.L."/>
            <person name="Kuo A."/>
            <person name="Abedin M."/>
            <person name="Chapman J."/>
            <person name="Fairclough S."/>
            <person name="Hellsten U."/>
            <person name="Isogai Y."/>
            <person name="Letunic I."/>
            <person name="Marr M."/>
            <person name="Pincus D."/>
            <person name="Putnam N."/>
            <person name="Rokas A."/>
            <person name="Wright K.J."/>
            <person name="Zuzow R."/>
            <person name="Dirks W."/>
            <person name="Good M."/>
            <person name="Goodstein D."/>
            <person name="Lemons D."/>
            <person name="Li W."/>
            <person name="Lyons J.B."/>
            <person name="Morris A."/>
            <person name="Nichols S."/>
            <person name="Richter D.J."/>
            <person name="Salamov A."/>
            <person name="Bork P."/>
            <person name="Lim W.A."/>
            <person name="Manning G."/>
            <person name="Miller W.T."/>
            <person name="McGinnis W."/>
            <person name="Shapiro H."/>
            <person name="Tjian R."/>
            <person name="Grigoriev I.V."/>
            <person name="Rokhsar D."/>
        </authorList>
    </citation>
    <scope>NUCLEOTIDE SEQUENCE [LARGE SCALE GENOMIC DNA]</scope>
    <source>
        <strain evidence="6">MX1 / ATCC 50154</strain>
    </source>
</reference>
<feature type="repeat" description="ANK" evidence="3">
    <location>
        <begin position="169"/>
        <end position="201"/>
    </location>
</feature>
<dbReference type="SUPFAM" id="SSF48403">
    <property type="entry name" value="Ankyrin repeat"/>
    <property type="match status" value="1"/>
</dbReference>
<dbReference type="InterPro" id="IPR051631">
    <property type="entry name" value="Ankyrin-KH/SAM_domain"/>
</dbReference>
<dbReference type="PROSITE" id="PS50088">
    <property type="entry name" value="ANK_REPEAT"/>
    <property type="match status" value="3"/>
</dbReference>
<dbReference type="EMBL" id="CH991568">
    <property type="protein sequence ID" value="EDQ86135.1"/>
    <property type="molecule type" value="Genomic_DNA"/>
</dbReference>